<dbReference type="PATRIC" id="fig|1120928.5.peg.833"/>
<dbReference type="eggNOG" id="COG1216">
    <property type="taxonomic scope" value="Bacteria"/>
</dbReference>
<evidence type="ECO:0000259" key="1">
    <source>
        <dbReference type="Pfam" id="PF00535"/>
    </source>
</evidence>
<dbReference type="InterPro" id="IPR001173">
    <property type="entry name" value="Glyco_trans_2-like"/>
</dbReference>
<dbReference type="Proteomes" id="UP000017404">
    <property type="component" value="Unassembled WGS sequence"/>
</dbReference>
<sequence length="229" mass="26969">MKACNLTLCLTIGRRPELLRQTLQSLLDKVEFADIIAINDFRDEETNQVFRELCPQGTLINLNEQVGHHKAVDIMYSQVKTQYIFHCEDDWFFDQPLYIDQYIQLLENDEKATALCLRKLNDFPHSLEEKEKIQFQETQPIATAILTNLHEQWYGYTFNPHITSLQLWKDIGGFSQFKKERHVSRYLRKKNMHNLFLKENICQHIGGEDSIANPPKTTFWAKFKGKIFG</sequence>
<dbReference type="Gene3D" id="3.90.550.10">
    <property type="entry name" value="Spore Coat Polysaccharide Biosynthesis Protein SpsA, Chain A"/>
    <property type="match status" value="1"/>
</dbReference>
<accession>V2V753</accession>
<dbReference type="EMBL" id="AYEV01000006">
    <property type="protein sequence ID" value="ESK56740.1"/>
    <property type="molecule type" value="Genomic_DNA"/>
</dbReference>
<feature type="domain" description="Glycosyltransferase 2-like" evidence="1">
    <location>
        <begin position="15"/>
        <end position="119"/>
    </location>
</feature>
<evidence type="ECO:0000313" key="2">
    <source>
        <dbReference type="EMBL" id="ESK56740.1"/>
    </source>
</evidence>
<dbReference type="Pfam" id="PF00535">
    <property type="entry name" value="Glycos_transf_2"/>
    <property type="match status" value="1"/>
</dbReference>
<reference evidence="2 3" key="1">
    <citation type="submission" date="2013-10" db="EMBL/GenBank/DDBJ databases">
        <title>The Genome Sequence of Acinetobacter tjernbergiae CIP107465.</title>
        <authorList>
            <consortium name="The Broad Institute Genomics Platform"/>
            <consortium name="The Broad Institute Genome Sequencing Center for Infectious Disease"/>
            <person name="Cerqueira G."/>
            <person name="Feldgarden M."/>
            <person name="Courvalin P."/>
            <person name="Grillot-Courvalin C."/>
            <person name="Clermont D."/>
            <person name="Rocha E."/>
            <person name="Yoon E.-J."/>
            <person name="Nemec A."/>
            <person name="Young S.K."/>
            <person name="Zeng Q."/>
            <person name="Gargeya S."/>
            <person name="Fitzgerald M."/>
            <person name="Abouelleil A."/>
            <person name="Alvarado L."/>
            <person name="Berlin A.M."/>
            <person name="Chapman S.B."/>
            <person name="Gainer-Dewar J."/>
            <person name="Goldberg J."/>
            <person name="Gnerre S."/>
            <person name="Griggs A."/>
            <person name="Gujja S."/>
            <person name="Hansen M."/>
            <person name="Howarth C."/>
            <person name="Imamovic A."/>
            <person name="Ireland A."/>
            <person name="Larimer J."/>
            <person name="McCowan C."/>
            <person name="Murphy C."/>
            <person name="Pearson M."/>
            <person name="Poon T.W."/>
            <person name="Priest M."/>
            <person name="Roberts A."/>
            <person name="Saif S."/>
            <person name="Shea T."/>
            <person name="Sykes S."/>
            <person name="Wortman J."/>
            <person name="Nusbaum C."/>
            <person name="Birren B."/>
        </authorList>
    </citation>
    <scope>NUCLEOTIDE SEQUENCE [LARGE SCALE GENOMIC DNA]</scope>
    <source>
        <strain evidence="2 3">CIP 107465</strain>
    </source>
</reference>
<dbReference type="InterPro" id="IPR029044">
    <property type="entry name" value="Nucleotide-diphossugar_trans"/>
</dbReference>
<dbReference type="SUPFAM" id="SSF53448">
    <property type="entry name" value="Nucleotide-diphospho-sugar transferases"/>
    <property type="match status" value="1"/>
</dbReference>
<organism evidence="2 3">
    <name type="scientific">Acinetobacter tjernbergiae DSM 14971 = CIP 107465</name>
    <dbReference type="NCBI Taxonomy" id="1120928"/>
    <lineage>
        <taxon>Bacteria</taxon>
        <taxon>Pseudomonadati</taxon>
        <taxon>Pseudomonadota</taxon>
        <taxon>Gammaproteobacteria</taxon>
        <taxon>Moraxellales</taxon>
        <taxon>Moraxellaceae</taxon>
        <taxon>Acinetobacter</taxon>
    </lineage>
</organism>
<dbReference type="AlphaFoldDB" id="V2V753"/>
<dbReference type="RefSeq" id="WP_018677750.1">
    <property type="nucleotide sequence ID" value="NZ_AYEV01000006.1"/>
</dbReference>
<proteinExistence type="predicted"/>
<protein>
    <recommendedName>
        <fullName evidence="1">Glycosyltransferase 2-like domain-containing protein</fullName>
    </recommendedName>
</protein>
<keyword evidence="3" id="KW-1185">Reference proteome</keyword>
<dbReference type="OrthoDB" id="848759at2"/>
<dbReference type="STRING" id="202955.GCA_000759995_02834"/>
<comment type="caution">
    <text evidence="2">The sequence shown here is derived from an EMBL/GenBank/DDBJ whole genome shotgun (WGS) entry which is preliminary data.</text>
</comment>
<name>V2V753_9GAMM</name>
<gene>
    <name evidence="2" type="ORF">F990_00812</name>
</gene>
<evidence type="ECO:0000313" key="3">
    <source>
        <dbReference type="Proteomes" id="UP000017404"/>
    </source>
</evidence>